<keyword evidence="2" id="KW-0663">Pyridoxal phosphate</keyword>
<keyword evidence="7" id="KW-0032">Aminotransferase</keyword>
<dbReference type="Gene3D" id="3.90.1150.10">
    <property type="entry name" value="Aspartate Aminotransferase, domain 1"/>
    <property type="match status" value="1"/>
</dbReference>
<evidence type="ECO:0000259" key="6">
    <source>
        <dbReference type="PROSITE" id="PS50949"/>
    </source>
</evidence>
<sequence>MQSDNLENAGQSDTGIWQPDLTGRAKPVYLAIADALADDIASGRLSAGQRLPPQRVLADRLGVDLTTVSRSYSEARRRGLLDARVGQGTFVRAQSVAANDVPAQNASPRRVAAAPAAIIDMTMNQPPLPDSPELLDRVSRGLAQAMERLDPQALLRYQEAGAGLQTGEEDLAAGARWLGRRLPDLRAGDAAGRIVVCPGTQSALLALLCMHTRPGDTVCTEELTYPGFKAIARQLGLRVVGVAMDGDGLDPDALRAAVAAHAPKLLYCTPTLHNPTTATLPAERRAAIAAIARSHNLPIVEDDIYGVLPQDAPPPIAAVAPDVTFHVVGLAKCVAPGLRIAYVAAPDARQAARLAAAQRATILGTPPIPAAVATQWIADGTADALLAAIRAEASVRQRMAREVLPHASMAAHAEGFHLWLSLPPGWTRGEFAAHLRGHGIAAAVSDVFLTGGTAPEALRICLGAPVGRPDCRRMLETLADALDQSPALAGIVI</sequence>
<evidence type="ECO:0000256" key="4">
    <source>
        <dbReference type="ARBA" id="ARBA00023125"/>
    </source>
</evidence>
<organism evidence="7 8">
    <name type="scientific">Azospirillum endophyticum</name>
    <dbReference type="NCBI Taxonomy" id="2800326"/>
    <lineage>
        <taxon>Bacteria</taxon>
        <taxon>Pseudomonadati</taxon>
        <taxon>Pseudomonadota</taxon>
        <taxon>Alphaproteobacteria</taxon>
        <taxon>Rhodospirillales</taxon>
        <taxon>Azospirillaceae</taxon>
        <taxon>Azospirillum</taxon>
    </lineage>
</organism>
<dbReference type="InterPro" id="IPR015424">
    <property type="entry name" value="PyrdxlP-dep_Trfase"/>
</dbReference>
<dbReference type="Gene3D" id="3.40.640.10">
    <property type="entry name" value="Type I PLP-dependent aspartate aminotransferase-like (Major domain)"/>
    <property type="match status" value="1"/>
</dbReference>
<dbReference type="SMART" id="SM00345">
    <property type="entry name" value="HTH_GNTR"/>
    <property type="match status" value="1"/>
</dbReference>
<dbReference type="PANTHER" id="PTHR46577">
    <property type="entry name" value="HTH-TYPE TRANSCRIPTIONAL REGULATORY PROTEIN GABR"/>
    <property type="match status" value="1"/>
</dbReference>
<dbReference type="RefSeq" id="WP_200194146.1">
    <property type="nucleotide sequence ID" value="NZ_JAENHM010000044.1"/>
</dbReference>
<dbReference type="InterPro" id="IPR004839">
    <property type="entry name" value="Aminotransferase_I/II_large"/>
</dbReference>
<feature type="domain" description="HTH gntR-type" evidence="6">
    <location>
        <begin position="26"/>
        <end position="94"/>
    </location>
</feature>
<protein>
    <submittedName>
        <fullName evidence="7">PLP-dependent aminotransferase family protein</fullName>
    </submittedName>
</protein>
<dbReference type="SUPFAM" id="SSF46785">
    <property type="entry name" value="Winged helix' DNA-binding domain"/>
    <property type="match status" value="1"/>
</dbReference>
<dbReference type="GO" id="GO:0008483">
    <property type="term" value="F:transaminase activity"/>
    <property type="evidence" value="ECO:0007669"/>
    <property type="project" value="UniProtKB-KW"/>
</dbReference>
<dbReference type="InterPro" id="IPR000524">
    <property type="entry name" value="Tscrpt_reg_HTH_GntR"/>
</dbReference>
<dbReference type="CDD" id="cd00609">
    <property type="entry name" value="AAT_like"/>
    <property type="match status" value="1"/>
</dbReference>
<dbReference type="EMBL" id="JAENHM010000044">
    <property type="protein sequence ID" value="MBK1838588.1"/>
    <property type="molecule type" value="Genomic_DNA"/>
</dbReference>
<keyword evidence="8" id="KW-1185">Reference proteome</keyword>
<dbReference type="PANTHER" id="PTHR46577:SF1">
    <property type="entry name" value="HTH-TYPE TRANSCRIPTIONAL REGULATORY PROTEIN GABR"/>
    <property type="match status" value="1"/>
</dbReference>
<gene>
    <name evidence="7" type="ORF">JHL17_14300</name>
</gene>
<comment type="caution">
    <text evidence="7">The sequence shown here is derived from an EMBL/GenBank/DDBJ whole genome shotgun (WGS) entry which is preliminary data.</text>
</comment>
<name>A0ABS1F5D1_9PROT</name>
<evidence type="ECO:0000313" key="7">
    <source>
        <dbReference type="EMBL" id="MBK1838588.1"/>
    </source>
</evidence>
<dbReference type="CDD" id="cd07377">
    <property type="entry name" value="WHTH_GntR"/>
    <property type="match status" value="1"/>
</dbReference>
<comment type="similarity">
    <text evidence="1">In the C-terminal section; belongs to the class-I pyridoxal-phosphate-dependent aminotransferase family.</text>
</comment>
<keyword evidence="7" id="KW-0808">Transferase</keyword>
<evidence type="ECO:0000256" key="3">
    <source>
        <dbReference type="ARBA" id="ARBA00023015"/>
    </source>
</evidence>
<evidence type="ECO:0000256" key="1">
    <source>
        <dbReference type="ARBA" id="ARBA00005384"/>
    </source>
</evidence>
<dbReference type="Gene3D" id="1.10.10.10">
    <property type="entry name" value="Winged helix-like DNA-binding domain superfamily/Winged helix DNA-binding domain"/>
    <property type="match status" value="1"/>
</dbReference>
<dbReference type="SUPFAM" id="SSF53383">
    <property type="entry name" value="PLP-dependent transferases"/>
    <property type="match status" value="1"/>
</dbReference>
<keyword evidence="3" id="KW-0805">Transcription regulation</keyword>
<dbReference type="Pfam" id="PF00155">
    <property type="entry name" value="Aminotran_1_2"/>
    <property type="match status" value="1"/>
</dbReference>
<dbReference type="InterPro" id="IPR036390">
    <property type="entry name" value="WH_DNA-bd_sf"/>
</dbReference>
<evidence type="ECO:0000313" key="8">
    <source>
        <dbReference type="Proteomes" id="UP000652760"/>
    </source>
</evidence>
<dbReference type="PROSITE" id="PS50949">
    <property type="entry name" value="HTH_GNTR"/>
    <property type="match status" value="1"/>
</dbReference>
<dbReference type="InterPro" id="IPR015422">
    <property type="entry name" value="PyrdxlP-dep_Trfase_small"/>
</dbReference>
<keyword evidence="4" id="KW-0238">DNA-binding</keyword>
<evidence type="ECO:0000256" key="2">
    <source>
        <dbReference type="ARBA" id="ARBA00022898"/>
    </source>
</evidence>
<dbReference type="InterPro" id="IPR051446">
    <property type="entry name" value="HTH_trans_reg/aminotransferase"/>
</dbReference>
<accession>A0ABS1F5D1</accession>
<keyword evidence="5" id="KW-0804">Transcription</keyword>
<dbReference type="InterPro" id="IPR036388">
    <property type="entry name" value="WH-like_DNA-bd_sf"/>
</dbReference>
<dbReference type="InterPro" id="IPR015421">
    <property type="entry name" value="PyrdxlP-dep_Trfase_major"/>
</dbReference>
<reference evidence="8" key="1">
    <citation type="submission" date="2021-01" db="EMBL/GenBank/DDBJ databases">
        <title>Genome public.</title>
        <authorList>
            <person name="Liu C."/>
            <person name="Sun Q."/>
        </authorList>
    </citation>
    <scope>NUCLEOTIDE SEQUENCE [LARGE SCALE GENOMIC DNA]</scope>
    <source>
        <strain evidence="8">YIM B02556</strain>
    </source>
</reference>
<dbReference type="Proteomes" id="UP000652760">
    <property type="component" value="Unassembled WGS sequence"/>
</dbReference>
<proteinExistence type="inferred from homology"/>
<dbReference type="Pfam" id="PF00392">
    <property type="entry name" value="GntR"/>
    <property type="match status" value="1"/>
</dbReference>
<evidence type="ECO:0000256" key="5">
    <source>
        <dbReference type="ARBA" id="ARBA00023163"/>
    </source>
</evidence>